<dbReference type="InterPro" id="IPR048465">
    <property type="entry name" value="Maestro-like_HEAT"/>
</dbReference>
<organism evidence="3 4">
    <name type="scientific">Pipra filicauda</name>
    <name type="common">Wire-tailed manakin</name>
    <dbReference type="NCBI Taxonomy" id="649802"/>
    <lineage>
        <taxon>Eukaryota</taxon>
        <taxon>Metazoa</taxon>
        <taxon>Chordata</taxon>
        <taxon>Craniata</taxon>
        <taxon>Vertebrata</taxon>
        <taxon>Euteleostomi</taxon>
        <taxon>Archelosauria</taxon>
        <taxon>Archosauria</taxon>
        <taxon>Dinosauria</taxon>
        <taxon>Saurischia</taxon>
        <taxon>Theropoda</taxon>
        <taxon>Coelurosauria</taxon>
        <taxon>Aves</taxon>
        <taxon>Neognathae</taxon>
        <taxon>Neoaves</taxon>
        <taxon>Telluraves</taxon>
        <taxon>Australaves</taxon>
        <taxon>Passeriformes</taxon>
        <taxon>Pipridae</taxon>
        <taxon>Pipra</taxon>
    </lineage>
</organism>
<name>A0A7R5KD80_9PASS</name>
<dbReference type="GO" id="GO:0005737">
    <property type="term" value="C:cytoplasm"/>
    <property type="evidence" value="ECO:0007669"/>
    <property type="project" value="TreeGrafter"/>
</dbReference>
<dbReference type="InterPro" id="IPR045206">
    <property type="entry name" value="Maestro_heat-like_prot"/>
</dbReference>
<proteinExistence type="predicted"/>
<dbReference type="RefSeq" id="XP_039234299.1">
    <property type="nucleotide sequence ID" value="XM_039378365.1"/>
</dbReference>
<feature type="domain" description="Maestro-like HEAT-repeats" evidence="2">
    <location>
        <begin position="7"/>
        <end position="79"/>
    </location>
</feature>
<evidence type="ECO:0000313" key="4">
    <source>
        <dbReference type="RefSeq" id="XP_039234299.1"/>
    </source>
</evidence>
<dbReference type="AlphaFoldDB" id="A0A7R5KD80"/>
<feature type="region of interest" description="Disordered" evidence="1">
    <location>
        <begin position="161"/>
        <end position="189"/>
    </location>
</feature>
<dbReference type="GeneID" id="114000088"/>
<accession>A0A7R5KD80</accession>
<keyword evidence="3" id="KW-1185">Reference proteome</keyword>
<sequence>MPQRCPEIPDLVSIIHGKLEEVDEEHLRKAAQQTVYILAAQHSSLVVSSLLGSSLPFDSHTCAMWRSLATEPALTSQVLEQLLEKLSRDIPYKESKSFLLGGGAERVATALPLAATCALHELLSAPEAGPAVLGLYPALFGTLLLRLSCSLGVQLPKNLQGRDRRGHGAAARSLQPGRYRGKPGWGGEG</sequence>
<reference evidence="4" key="1">
    <citation type="submission" date="2025-08" db="UniProtKB">
        <authorList>
            <consortium name="RefSeq"/>
        </authorList>
    </citation>
    <scope>IDENTIFICATION</scope>
    <source>
        <tissue evidence="4">Muscle</tissue>
    </source>
</reference>
<evidence type="ECO:0000313" key="3">
    <source>
        <dbReference type="Proteomes" id="UP000504627"/>
    </source>
</evidence>
<dbReference type="InParanoid" id="A0A7R5KD80"/>
<gene>
    <name evidence="4" type="primary">LOC114000088</name>
</gene>
<protein>
    <submittedName>
        <fullName evidence="4">Maestro heat-like repeat-containing protein family member 1</fullName>
    </submittedName>
</protein>
<dbReference type="Proteomes" id="UP000504627">
    <property type="component" value="Unplaced"/>
</dbReference>
<evidence type="ECO:0000259" key="2">
    <source>
        <dbReference type="Pfam" id="PF21047"/>
    </source>
</evidence>
<dbReference type="PANTHER" id="PTHR23120:SF44">
    <property type="entry name" value="MAESTRO HEAT-LIKE REPEAT-CONTAINING PROTEIN FAMILY MEMBER 1"/>
    <property type="match status" value="1"/>
</dbReference>
<dbReference type="Pfam" id="PF21047">
    <property type="entry name" value="HEAT_Maestro"/>
    <property type="match status" value="1"/>
</dbReference>
<feature type="non-terminal residue" evidence="4">
    <location>
        <position position="189"/>
    </location>
</feature>
<dbReference type="PANTHER" id="PTHR23120">
    <property type="entry name" value="MAESTRO-RELATED HEAT DOMAIN-CONTAINING"/>
    <property type="match status" value="1"/>
</dbReference>
<evidence type="ECO:0000256" key="1">
    <source>
        <dbReference type="SAM" id="MobiDB-lite"/>
    </source>
</evidence>